<sequence length="200" mass="21592">MAHNASRVQLGLTIIELLICIAIVGLLVSLISGAVQSSREAARQTQCLNNVRQLSLGLQQHHNKLRAFPTNGGAAPESMVRAADGSMVTIGTYDNSTTEQFWWGVGFPGGTPENQTGSWAYAILPSIEQADSYQNISVESAGPLYRCPSRSRSNPAVVTADEYGVYTTGGRAWAQTDYAGNLFVIRDMPDALEIRPSWMG</sequence>
<proteinExistence type="predicted"/>
<protein>
    <recommendedName>
        <fullName evidence="2">DUF1559 domain-containing protein</fullName>
    </recommendedName>
</protein>
<dbReference type="Proteomes" id="UP000316598">
    <property type="component" value="Unassembled WGS sequence"/>
</dbReference>
<dbReference type="InterPro" id="IPR012902">
    <property type="entry name" value="N_methyl_site"/>
</dbReference>
<dbReference type="RefSeq" id="WP_242631753.1">
    <property type="nucleotide sequence ID" value="NZ_SJPI01000001.1"/>
</dbReference>
<dbReference type="NCBIfam" id="TIGR02532">
    <property type="entry name" value="IV_pilin_GFxxxE"/>
    <property type="match status" value="1"/>
</dbReference>
<dbReference type="SUPFAM" id="SSF54523">
    <property type="entry name" value="Pili subunits"/>
    <property type="match status" value="1"/>
</dbReference>
<evidence type="ECO:0000259" key="2">
    <source>
        <dbReference type="Pfam" id="PF07596"/>
    </source>
</evidence>
<dbReference type="EMBL" id="SJPI01000001">
    <property type="protein sequence ID" value="TWT52906.1"/>
    <property type="molecule type" value="Genomic_DNA"/>
</dbReference>
<dbReference type="PANTHER" id="PTHR30093:SF2">
    <property type="entry name" value="TYPE II SECRETION SYSTEM PROTEIN H"/>
    <property type="match status" value="1"/>
</dbReference>
<dbReference type="Pfam" id="PF07596">
    <property type="entry name" value="SBP_bac_10"/>
    <property type="match status" value="1"/>
</dbReference>
<dbReference type="PANTHER" id="PTHR30093">
    <property type="entry name" value="GENERAL SECRETION PATHWAY PROTEIN G"/>
    <property type="match status" value="1"/>
</dbReference>
<keyword evidence="1" id="KW-0472">Membrane</keyword>
<keyword evidence="1" id="KW-0812">Transmembrane</keyword>
<dbReference type="Gene3D" id="3.30.700.10">
    <property type="entry name" value="Glycoprotein, Type 4 Pilin"/>
    <property type="match status" value="1"/>
</dbReference>
<reference evidence="3 4" key="1">
    <citation type="submission" date="2019-02" db="EMBL/GenBank/DDBJ databases">
        <title>Deep-cultivation of Planctomycetes and their phenomic and genomic characterization uncovers novel biology.</title>
        <authorList>
            <person name="Wiegand S."/>
            <person name="Jogler M."/>
            <person name="Boedeker C."/>
            <person name="Pinto D."/>
            <person name="Vollmers J."/>
            <person name="Rivas-Marin E."/>
            <person name="Kohn T."/>
            <person name="Peeters S.H."/>
            <person name="Heuer A."/>
            <person name="Rast P."/>
            <person name="Oberbeckmann S."/>
            <person name="Bunk B."/>
            <person name="Jeske O."/>
            <person name="Meyerdierks A."/>
            <person name="Storesund J.E."/>
            <person name="Kallscheuer N."/>
            <person name="Luecker S."/>
            <person name="Lage O.M."/>
            <person name="Pohl T."/>
            <person name="Merkel B.J."/>
            <person name="Hornburger P."/>
            <person name="Mueller R.-W."/>
            <person name="Bruemmer F."/>
            <person name="Labrenz M."/>
            <person name="Spormann A.M."/>
            <person name="Op Den Camp H."/>
            <person name="Overmann J."/>
            <person name="Amann R."/>
            <person name="Jetten M.S.M."/>
            <person name="Mascher T."/>
            <person name="Medema M.H."/>
            <person name="Devos D.P."/>
            <person name="Kaster A.-K."/>
            <person name="Ovreas L."/>
            <person name="Rohde M."/>
            <person name="Galperin M.Y."/>
            <person name="Jogler C."/>
        </authorList>
    </citation>
    <scope>NUCLEOTIDE SEQUENCE [LARGE SCALE GENOMIC DNA]</scope>
    <source>
        <strain evidence="3 4">Pla22</strain>
    </source>
</reference>
<dbReference type="InterPro" id="IPR045584">
    <property type="entry name" value="Pilin-like"/>
</dbReference>
<evidence type="ECO:0000256" key="1">
    <source>
        <dbReference type="SAM" id="Phobius"/>
    </source>
</evidence>
<keyword evidence="4" id="KW-1185">Reference proteome</keyword>
<organism evidence="3 4">
    <name type="scientific">Rubripirellula amarantea</name>
    <dbReference type="NCBI Taxonomy" id="2527999"/>
    <lineage>
        <taxon>Bacteria</taxon>
        <taxon>Pseudomonadati</taxon>
        <taxon>Planctomycetota</taxon>
        <taxon>Planctomycetia</taxon>
        <taxon>Pirellulales</taxon>
        <taxon>Pirellulaceae</taxon>
        <taxon>Rubripirellula</taxon>
    </lineage>
</organism>
<dbReference type="AlphaFoldDB" id="A0A5C5WQ56"/>
<gene>
    <name evidence="3" type="ORF">Pla22_05340</name>
</gene>
<feature type="transmembrane region" description="Helical" evidence="1">
    <location>
        <begin position="12"/>
        <end position="35"/>
    </location>
</feature>
<evidence type="ECO:0000313" key="3">
    <source>
        <dbReference type="EMBL" id="TWT52906.1"/>
    </source>
</evidence>
<dbReference type="InterPro" id="IPR011453">
    <property type="entry name" value="DUF1559"/>
</dbReference>
<keyword evidence="1" id="KW-1133">Transmembrane helix</keyword>
<accession>A0A5C5WQ56</accession>
<evidence type="ECO:0000313" key="4">
    <source>
        <dbReference type="Proteomes" id="UP000316598"/>
    </source>
</evidence>
<feature type="domain" description="DUF1559" evidence="2">
    <location>
        <begin position="36"/>
        <end position="172"/>
    </location>
</feature>
<comment type="caution">
    <text evidence="3">The sequence shown here is derived from an EMBL/GenBank/DDBJ whole genome shotgun (WGS) entry which is preliminary data.</text>
</comment>
<name>A0A5C5WQ56_9BACT</name>